<gene>
    <name evidence="1" type="ORF">H8S02_06875</name>
</gene>
<proteinExistence type="predicted"/>
<dbReference type="Proteomes" id="UP000641741">
    <property type="component" value="Unassembled WGS sequence"/>
</dbReference>
<keyword evidence="2" id="KW-1185">Reference proteome</keyword>
<name>A0ABR7GMX8_9FIRM</name>
<evidence type="ECO:0000313" key="2">
    <source>
        <dbReference type="Proteomes" id="UP000641741"/>
    </source>
</evidence>
<dbReference type="RefSeq" id="WP_186969888.1">
    <property type="nucleotide sequence ID" value="NZ_JACOPK010000005.1"/>
</dbReference>
<evidence type="ECO:0000313" key="1">
    <source>
        <dbReference type="EMBL" id="MBC5695666.1"/>
    </source>
</evidence>
<reference evidence="1 2" key="1">
    <citation type="submission" date="2020-08" db="EMBL/GenBank/DDBJ databases">
        <title>Genome public.</title>
        <authorList>
            <person name="Liu C."/>
            <person name="Sun Q."/>
        </authorList>
    </citation>
    <scope>NUCLEOTIDE SEQUENCE [LARGE SCALE GENOMIC DNA]</scope>
    <source>
        <strain evidence="1 2">M2</strain>
    </source>
</reference>
<protein>
    <submittedName>
        <fullName evidence="1">Uncharacterized protein</fullName>
    </submittedName>
</protein>
<sequence>MMIDLSCLSAVHPLTAAVAERREFLGAGMTKRIPAEKDALIDRLALAAAGADKMV</sequence>
<organism evidence="1 2">
    <name type="scientific">Agathobaculum hominis</name>
    <dbReference type="NCBI Taxonomy" id="2763014"/>
    <lineage>
        <taxon>Bacteria</taxon>
        <taxon>Bacillati</taxon>
        <taxon>Bacillota</taxon>
        <taxon>Clostridia</taxon>
        <taxon>Eubacteriales</taxon>
        <taxon>Butyricicoccaceae</taxon>
        <taxon>Agathobaculum</taxon>
    </lineage>
</organism>
<comment type="caution">
    <text evidence="1">The sequence shown here is derived from an EMBL/GenBank/DDBJ whole genome shotgun (WGS) entry which is preliminary data.</text>
</comment>
<accession>A0ABR7GMX8</accession>
<dbReference type="EMBL" id="JACOPK010000005">
    <property type="protein sequence ID" value="MBC5695666.1"/>
    <property type="molecule type" value="Genomic_DNA"/>
</dbReference>